<feature type="binding site" evidence="7">
    <location>
        <position position="10"/>
    </location>
    <ligand>
        <name>Mg(2+)</name>
        <dbReference type="ChEBI" id="CHEBI:18420"/>
        <label>1</label>
    </ligand>
</feature>
<dbReference type="InterPro" id="IPR020848">
    <property type="entry name" value="AP_endonuclease_F1_CS"/>
</dbReference>
<evidence type="ECO:0000256" key="6">
    <source>
        <dbReference type="PIRSR" id="PIRSR604808-1"/>
    </source>
</evidence>
<dbReference type="GO" id="GO:0008311">
    <property type="term" value="F:double-stranded DNA 3'-5' DNA exonuclease activity"/>
    <property type="evidence" value="ECO:0007669"/>
    <property type="project" value="UniProtKB-EC"/>
</dbReference>
<feature type="site" description="Interaction with DNA substrate" evidence="8">
    <location>
        <position position="254"/>
    </location>
</feature>
<dbReference type="GO" id="GO:0006284">
    <property type="term" value="P:base-excision repair"/>
    <property type="evidence" value="ECO:0007669"/>
    <property type="project" value="TreeGrafter"/>
</dbReference>
<dbReference type="PROSITE" id="PS00727">
    <property type="entry name" value="AP_NUCLEASE_F1_2"/>
    <property type="match status" value="1"/>
</dbReference>
<feature type="active site" description="Proton acceptor" evidence="6">
    <location>
        <position position="254"/>
    </location>
</feature>
<dbReference type="InterPro" id="IPR004808">
    <property type="entry name" value="AP_endonuc_1"/>
</dbReference>
<dbReference type="PROSITE" id="PS00726">
    <property type="entry name" value="AP_NUCLEASE_F1_1"/>
    <property type="match status" value="1"/>
</dbReference>
<dbReference type="EC" id="3.1.11.2" evidence="10"/>
<dbReference type="GO" id="GO:0046872">
    <property type="term" value="F:metal ion binding"/>
    <property type="evidence" value="ECO:0007669"/>
    <property type="project" value="UniProtKB-KW"/>
</dbReference>
<reference evidence="10" key="1">
    <citation type="journal article" date="2021" name="PeerJ">
        <title>Extensive microbial diversity within the chicken gut microbiome revealed by metagenomics and culture.</title>
        <authorList>
            <person name="Gilroy R."/>
            <person name="Ravi A."/>
            <person name="Getino M."/>
            <person name="Pursley I."/>
            <person name="Horton D.L."/>
            <person name="Alikhan N.F."/>
            <person name="Baker D."/>
            <person name="Gharbi K."/>
            <person name="Hall N."/>
            <person name="Watson M."/>
            <person name="Adriaenssens E.M."/>
            <person name="Foster-Nyarko E."/>
            <person name="Jarju S."/>
            <person name="Secka A."/>
            <person name="Antonio M."/>
            <person name="Oren A."/>
            <person name="Chaudhuri R.R."/>
            <person name="La Ragione R."/>
            <person name="Hildebrand F."/>
            <person name="Pallen M.J."/>
        </authorList>
    </citation>
    <scope>NUCLEOTIDE SEQUENCE</scope>
    <source>
        <strain evidence="10">ChiGjej2B2-19336</strain>
    </source>
</reference>
<evidence type="ECO:0000313" key="10">
    <source>
        <dbReference type="EMBL" id="HJD96497.1"/>
    </source>
</evidence>
<dbReference type="InterPro" id="IPR005135">
    <property type="entry name" value="Endo/exonuclease/phosphatase"/>
</dbReference>
<dbReference type="EMBL" id="DYZA01000044">
    <property type="protein sequence ID" value="HJD96497.1"/>
    <property type="molecule type" value="Genomic_DNA"/>
</dbReference>
<dbReference type="AlphaFoldDB" id="A0A921DS18"/>
<keyword evidence="4 10" id="KW-0378">Hydrolase</keyword>
<evidence type="ECO:0000256" key="1">
    <source>
        <dbReference type="ARBA" id="ARBA00001936"/>
    </source>
</evidence>
<dbReference type="PROSITE" id="PS51435">
    <property type="entry name" value="AP_NUCLEASE_F1_4"/>
    <property type="match status" value="1"/>
</dbReference>
<reference evidence="10" key="2">
    <citation type="submission" date="2021-09" db="EMBL/GenBank/DDBJ databases">
        <authorList>
            <person name="Gilroy R."/>
        </authorList>
    </citation>
    <scope>NUCLEOTIDE SEQUENCE</scope>
    <source>
        <strain evidence="10">ChiGjej2B2-19336</strain>
    </source>
</reference>
<keyword evidence="5 7" id="KW-0460">Magnesium</keyword>
<evidence type="ECO:0000256" key="7">
    <source>
        <dbReference type="PIRSR" id="PIRSR604808-2"/>
    </source>
</evidence>
<evidence type="ECO:0000256" key="2">
    <source>
        <dbReference type="ARBA" id="ARBA00007092"/>
    </source>
</evidence>
<dbReference type="PANTHER" id="PTHR22748">
    <property type="entry name" value="AP ENDONUCLEASE"/>
    <property type="match status" value="1"/>
</dbReference>
<dbReference type="Gene3D" id="3.60.10.10">
    <property type="entry name" value="Endonuclease/exonuclease/phosphatase"/>
    <property type="match status" value="1"/>
</dbReference>
<evidence type="ECO:0000256" key="5">
    <source>
        <dbReference type="ARBA" id="ARBA00022842"/>
    </source>
</evidence>
<feature type="active site" evidence="6">
    <location>
        <position position="112"/>
    </location>
</feature>
<accession>A0A921DS18</accession>
<proteinExistence type="inferred from homology"/>
<dbReference type="InterPro" id="IPR020847">
    <property type="entry name" value="AP_endonuclease_F1_BS"/>
</dbReference>
<keyword evidence="7" id="KW-0464">Manganese</keyword>
<organism evidence="10 11">
    <name type="scientific">Mailhella massiliensis</name>
    <dbReference type="NCBI Taxonomy" id="1903261"/>
    <lineage>
        <taxon>Bacteria</taxon>
        <taxon>Pseudomonadati</taxon>
        <taxon>Thermodesulfobacteriota</taxon>
        <taxon>Desulfovibrionia</taxon>
        <taxon>Desulfovibrionales</taxon>
        <taxon>Desulfovibrionaceae</taxon>
        <taxon>Mailhella</taxon>
    </lineage>
</organism>
<evidence type="ECO:0000259" key="9">
    <source>
        <dbReference type="Pfam" id="PF03372"/>
    </source>
</evidence>
<feature type="binding site" evidence="7">
    <location>
        <position position="253"/>
    </location>
    <ligand>
        <name>Mg(2+)</name>
        <dbReference type="ChEBI" id="CHEBI:18420"/>
        <label>1</label>
    </ligand>
</feature>
<gene>
    <name evidence="10" type="primary">xth</name>
    <name evidence="10" type="ORF">K8W16_02470</name>
</gene>
<evidence type="ECO:0000256" key="8">
    <source>
        <dbReference type="PIRSR" id="PIRSR604808-3"/>
    </source>
</evidence>
<feature type="site" description="Important for catalytic activity" evidence="8">
    <location>
        <position position="228"/>
    </location>
</feature>
<comment type="similarity">
    <text evidence="2">Belongs to the DNA repair enzymes AP/ExoA family.</text>
</comment>
<evidence type="ECO:0000256" key="3">
    <source>
        <dbReference type="ARBA" id="ARBA00022723"/>
    </source>
</evidence>
<feature type="domain" description="Endonuclease/exonuclease/phosphatase" evidence="9">
    <location>
        <begin position="7"/>
        <end position="254"/>
    </location>
</feature>
<dbReference type="Pfam" id="PF03372">
    <property type="entry name" value="Exo_endo_phos"/>
    <property type="match status" value="1"/>
</dbReference>
<feature type="site" description="Transition state stabilizer" evidence="8">
    <location>
        <position position="158"/>
    </location>
</feature>
<feature type="binding site" evidence="7">
    <location>
        <position position="254"/>
    </location>
    <ligand>
        <name>Mg(2+)</name>
        <dbReference type="ChEBI" id="CHEBI:18420"/>
        <label>1</label>
    </ligand>
</feature>
<dbReference type="InterPro" id="IPR036691">
    <property type="entry name" value="Endo/exonu/phosph_ase_sf"/>
</dbReference>
<evidence type="ECO:0000313" key="11">
    <source>
        <dbReference type="Proteomes" id="UP000698963"/>
    </source>
</evidence>
<comment type="cofactor">
    <cofactor evidence="7">
        <name>Mg(2+)</name>
        <dbReference type="ChEBI" id="CHEBI:18420"/>
    </cofactor>
    <cofactor evidence="7">
        <name>Mn(2+)</name>
        <dbReference type="ChEBI" id="CHEBI:29035"/>
    </cofactor>
    <text evidence="7">Probably binds two magnesium or manganese ions per subunit.</text>
</comment>
<dbReference type="Proteomes" id="UP000698963">
    <property type="component" value="Unassembled WGS sequence"/>
</dbReference>
<dbReference type="PANTHER" id="PTHR22748:SF6">
    <property type="entry name" value="DNA-(APURINIC OR APYRIMIDINIC SITE) ENDONUCLEASE"/>
    <property type="match status" value="1"/>
</dbReference>
<dbReference type="GO" id="GO:0003677">
    <property type="term" value="F:DNA binding"/>
    <property type="evidence" value="ECO:0007669"/>
    <property type="project" value="InterPro"/>
</dbReference>
<feature type="active site" description="Proton donor/acceptor" evidence="6">
    <location>
        <position position="156"/>
    </location>
</feature>
<comment type="caution">
    <text evidence="10">The sequence shown here is derived from an EMBL/GenBank/DDBJ whole genome shotgun (WGS) entry which is preliminary data.</text>
</comment>
<sequence length="263" mass="30972">MSLMRFVSWNVNGFRAVSKKPDWEWFSRTQADVISLQETKASPDQIPASQREPEGWNSWWSSSTVKKGYSGVAVFSRRQPIRVEHELPDTDYHGEGRVLHLEFPELHFFNIYFPNGGEELEKGVFRRVPYKMGFFNAFMDYAEELREDKPIVVCGDFNISHREIDLARPKENVFNTGFLPEERAWMDRFVELGYVDTFRHVHGDVEGAYSWWSYKTRARERNIGWRLDYFFVSAELRNHIRDAWIENDVYGSDHCPVGLALEL</sequence>
<dbReference type="SUPFAM" id="SSF56219">
    <property type="entry name" value="DNase I-like"/>
    <property type="match status" value="1"/>
</dbReference>
<evidence type="ECO:0000256" key="4">
    <source>
        <dbReference type="ARBA" id="ARBA00022801"/>
    </source>
</evidence>
<dbReference type="NCBIfam" id="TIGR00633">
    <property type="entry name" value="xth"/>
    <property type="match status" value="1"/>
</dbReference>
<feature type="binding site" evidence="7">
    <location>
        <position position="158"/>
    </location>
    <ligand>
        <name>Mg(2+)</name>
        <dbReference type="ChEBI" id="CHEBI:18420"/>
        <label>1</label>
    </ligand>
</feature>
<dbReference type="NCBIfam" id="TIGR00195">
    <property type="entry name" value="exoDNase_III"/>
    <property type="match status" value="1"/>
</dbReference>
<name>A0A921DS18_9BACT</name>
<dbReference type="RefSeq" id="WP_304120857.1">
    <property type="nucleotide sequence ID" value="NZ_DYZA01000044.1"/>
</dbReference>
<feature type="binding site" evidence="7">
    <location>
        <position position="156"/>
    </location>
    <ligand>
        <name>Mg(2+)</name>
        <dbReference type="ChEBI" id="CHEBI:18420"/>
        <label>1</label>
    </ligand>
</feature>
<feature type="binding site" evidence="7">
    <location>
        <position position="38"/>
    </location>
    <ligand>
        <name>Mg(2+)</name>
        <dbReference type="ChEBI" id="CHEBI:18420"/>
        <label>1</label>
    </ligand>
</feature>
<dbReference type="GO" id="GO:0008081">
    <property type="term" value="F:phosphoric diester hydrolase activity"/>
    <property type="evidence" value="ECO:0007669"/>
    <property type="project" value="TreeGrafter"/>
</dbReference>
<protein>
    <submittedName>
        <fullName evidence="10">Exodeoxyribonuclease III</fullName>
        <ecNumber evidence="10">3.1.11.2</ecNumber>
    </submittedName>
</protein>
<comment type="cofactor">
    <cofactor evidence="1">
        <name>Mn(2+)</name>
        <dbReference type="ChEBI" id="CHEBI:29035"/>
    </cofactor>
</comment>
<keyword evidence="3 7" id="KW-0479">Metal-binding</keyword>
<dbReference type="GO" id="GO:0003906">
    <property type="term" value="F:DNA-(apurinic or apyrimidinic site) endonuclease activity"/>
    <property type="evidence" value="ECO:0007669"/>
    <property type="project" value="TreeGrafter"/>
</dbReference>